<dbReference type="PANTHER" id="PTHR30466">
    <property type="entry name" value="FLAVIN REDUCTASE"/>
    <property type="match status" value="1"/>
</dbReference>
<keyword evidence="4" id="KW-1185">Reference proteome</keyword>
<organism evidence="3 4">
    <name type="scientific">Streptomyces graminofaciens</name>
    <dbReference type="NCBI Taxonomy" id="68212"/>
    <lineage>
        <taxon>Bacteria</taxon>
        <taxon>Bacillati</taxon>
        <taxon>Actinomycetota</taxon>
        <taxon>Actinomycetes</taxon>
        <taxon>Kitasatosporales</taxon>
        <taxon>Streptomycetaceae</taxon>
        <taxon>Streptomyces</taxon>
    </lineage>
</organism>
<dbReference type="InterPro" id="IPR012349">
    <property type="entry name" value="Split_barrel_FMN-bd"/>
</dbReference>
<evidence type="ECO:0000313" key="3">
    <source>
        <dbReference type="EMBL" id="BBC30327.1"/>
    </source>
</evidence>
<reference evidence="3 4" key="1">
    <citation type="journal article" date="2010" name="ChemBioChem">
        <title>Cloning and characterization of the biosynthetic gene cluster of 16-membered macrolide antibiotic FD-891: involvement of a dual functional cytochrome P450 monooxygenase catalyzing epoxidation and hydroxylation.</title>
        <authorList>
            <person name="Kudo F."/>
            <person name="Motegi A."/>
            <person name="Mizoue K."/>
            <person name="Eguchi T."/>
        </authorList>
    </citation>
    <scope>NUCLEOTIDE SEQUENCE [LARGE SCALE GENOMIC DNA]</scope>
    <source>
        <strain evidence="3 4">A-8890</strain>
    </source>
</reference>
<evidence type="ECO:0000313" key="4">
    <source>
        <dbReference type="Proteomes" id="UP001321542"/>
    </source>
</evidence>
<protein>
    <recommendedName>
        <fullName evidence="2">Flavin reductase like domain-containing protein</fullName>
    </recommendedName>
</protein>
<dbReference type="SUPFAM" id="SSF50475">
    <property type="entry name" value="FMN-binding split barrel"/>
    <property type="match status" value="1"/>
</dbReference>
<dbReference type="Gene3D" id="2.30.110.10">
    <property type="entry name" value="Electron Transport, Fmn-binding Protein, Chain A"/>
    <property type="match status" value="1"/>
</dbReference>
<dbReference type="Proteomes" id="UP001321542">
    <property type="component" value="Chromosome"/>
</dbReference>
<dbReference type="InterPro" id="IPR002563">
    <property type="entry name" value="Flavin_Rdtase-like_dom"/>
</dbReference>
<dbReference type="InterPro" id="IPR050268">
    <property type="entry name" value="NADH-dep_flavin_reductase"/>
</dbReference>
<feature type="domain" description="Flavin reductase like" evidence="2">
    <location>
        <begin position="20"/>
        <end position="165"/>
    </location>
</feature>
<evidence type="ECO:0000256" key="1">
    <source>
        <dbReference type="ARBA" id="ARBA00023002"/>
    </source>
</evidence>
<name>A0ABM7F3H5_9ACTN</name>
<dbReference type="EMBL" id="AP018448">
    <property type="protein sequence ID" value="BBC30327.1"/>
    <property type="molecule type" value="Genomic_DNA"/>
</dbReference>
<evidence type="ECO:0000259" key="2">
    <source>
        <dbReference type="SMART" id="SM00903"/>
    </source>
</evidence>
<dbReference type="PANTHER" id="PTHR30466:SF1">
    <property type="entry name" value="FMN REDUCTASE (NADH) RUTF"/>
    <property type="match status" value="1"/>
</dbReference>
<reference evidence="3 4" key="2">
    <citation type="journal article" date="2023" name="ChemBioChem">
        <title>Acyltransferase Domain Exchange between Two Independent Type I Polyketide Synthases in the Same Producer Strain of Macrolide Antibiotics.</title>
        <authorList>
            <person name="Kudo F."/>
            <person name="Kishikawa K."/>
            <person name="Tsuboi K."/>
            <person name="Kido T."/>
            <person name="Usui T."/>
            <person name="Hashimoto J."/>
            <person name="Shin-Ya K."/>
            <person name="Miyanaga A."/>
            <person name="Eguchi T."/>
        </authorList>
    </citation>
    <scope>NUCLEOTIDE SEQUENCE [LARGE SCALE GENOMIC DNA]</scope>
    <source>
        <strain evidence="3 4">A-8890</strain>
    </source>
</reference>
<keyword evidence="1" id="KW-0560">Oxidoreductase</keyword>
<gene>
    <name evidence="3" type="ORF">SGFS_016210</name>
</gene>
<sequence length="167" mass="18050">MIGPAAIRPVLDDQTFKNALSMLAAPLTVVTTQDEDGRRWGLTASSVTSASLTPPLIIVAIARTSSCAAAFAEAPEFVINVLAEQHRGLARRFAASSIDRFDGQDFAVWPGSRLPFVADAHAAFHCEAADRIRVGDHDLLVGRPTEVCVNGSTAPLFWYRRDFRTPA</sequence>
<dbReference type="RefSeq" id="WP_286248818.1">
    <property type="nucleotide sequence ID" value="NZ_AP018448.1"/>
</dbReference>
<dbReference type="Pfam" id="PF01613">
    <property type="entry name" value="Flavin_Reduct"/>
    <property type="match status" value="1"/>
</dbReference>
<proteinExistence type="predicted"/>
<accession>A0ABM7F3H5</accession>
<dbReference type="SMART" id="SM00903">
    <property type="entry name" value="Flavin_Reduct"/>
    <property type="match status" value="1"/>
</dbReference>